<reference evidence="1" key="1">
    <citation type="journal article" date="2023" name="G3 (Bethesda)">
        <title>A reference genome for the long-term kleptoplast-retaining sea slug Elysia crispata morphotype clarki.</title>
        <authorList>
            <person name="Eastman K.E."/>
            <person name="Pendleton A.L."/>
            <person name="Shaikh M.A."/>
            <person name="Suttiyut T."/>
            <person name="Ogas R."/>
            <person name="Tomko P."/>
            <person name="Gavelis G."/>
            <person name="Widhalm J.R."/>
            <person name="Wisecaver J.H."/>
        </authorList>
    </citation>
    <scope>NUCLEOTIDE SEQUENCE</scope>
    <source>
        <strain evidence="1">ECLA1</strain>
    </source>
</reference>
<comment type="caution">
    <text evidence="1">The sequence shown here is derived from an EMBL/GenBank/DDBJ whole genome shotgun (WGS) entry which is preliminary data.</text>
</comment>
<sequence length="111" mass="12200">MSSSPPVSLNAARGKQTTRIMVARHRTQAAGLNRSECTPALADYKVPARPGLRLGHSQGTIDKSNYAVMPYFTAQRTWMSDIRRIGPDKGHYSAKRHGCSEYCSASGLVYQ</sequence>
<organism evidence="1 2">
    <name type="scientific">Elysia crispata</name>
    <name type="common">lettuce slug</name>
    <dbReference type="NCBI Taxonomy" id="231223"/>
    <lineage>
        <taxon>Eukaryota</taxon>
        <taxon>Metazoa</taxon>
        <taxon>Spiralia</taxon>
        <taxon>Lophotrochozoa</taxon>
        <taxon>Mollusca</taxon>
        <taxon>Gastropoda</taxon>
        <taxon>Heterobranchia</taxon>
        <taxon>Euthyneura</taxon>
        <taxon>Panpulmonata</taxon>
        <taxon>Sacoglossa</taxon>
        <taxon>Placobranchoidea</taxon>
        <taxon>Plakobranchidae</taxon>
        <taxon>Elysia</taxon>
    </lineage>
</organism>
<protein>
    <submittedName>
        <fullName evidence="1">Uncharacterized protein</fullName>
    </submittedName>
</protein>
<dbReference type="Proteomes" id="UP001283361">
    <property type="component" value="Unassembled WGS sequence"/>
</dbReference>
<accession>A0AAE1DPH3</accession>
<dbReference type="EMBL" id="JAWDGP010003078">
    <property type="protein sequence ID" value="KAK3777495.1"/>
    <property type="molecule type" value="Genomic_DNA"/>
</dbReference>
<evidence type="ECO:0000313" key="1">
    <source>
        <dbReference type="EMBL" id="KAK3777495.1"/>
    </source>
</evidence>
<name>A0AAE1DPH3_9GAST</name>
<proteinExistence type="predicted"/>
<evidence type="ECO:0000313" key="2">
    <source>
        <dbReference type="Proteomes" id="UP001283361"/>
    </source>
</evidence>
<dbReference type="AlphaFoldDB" id="A0AAE1DPH3"/>
<gene>
    <name evidence="1" type="ORF">RRG08_062155</name>
</gene>
<keyword evidence="2" id="KW-1185">Reference proteome</keyword>